<dbReference type="AlphaFoldDB" id="A0A9P5RQL0"/>
<dbReference type="OrthoDB" id="1274115at2759"/>
<dbReference type="PANTHER" id="PTHR43313:SF1">
    <property type="entry name" value="3BETA-HYDROXYSTEROID DEHYDROGENASE DHS-16"/>
    <property type="match status" value="1"/>
</dbReference>
<dbReference type="Proteomes" id="UP000748756">
    <property type="component" value="Unassembled WGS sequence"/>
</dbReference>
<reference evidence="2" key="1">
    <citation type="journal article" date="2020" name="Fungal Divers.">
        <title>Resolving the Mortierellaceae phylogeny through synthesis of multi-gene phylogenetics and phylogenomics.</title>
        <authorList>
            <person name="Vandepol N."/>
            <person name="Liber J."/>
            <person name="Desiro A."/>
            <person name="Na H."/>
            <person name="Kennedy M."/>
            <person name="Barry K."/>
            <person name="Grigoriev I.V."/>
            <person name="Miller A.N."/>
            <person name="O'Donnell K."/>
            <person name="Stajich J.E."/>
            <person name="Bonito G."/>
        </authorList>
    </citation>
    <scope>NUCLEOTIDE SEQUENCE</scope>
    <source>
        <strain evidence="2">NRRL 6426</strain>
    </source>
</reference>
<dbReference type="PROSITE" id="PS00061">
    <property type="entry name" value="ADH_SHORT"/>
    <property type="match status" value="1"/>
</dbReference>
<proteinExistence type="predicted"/>
<dbReference type="Pfam" id="PF00106">
    <property type="entry name" value="adh_short"/>
    <property type="match status" value="1"/>
</dbReference>
<name>A0A9P5RQL0_9FUNG</name>
<dbReference type="Gene3D" id="3.40.50.720">
    <property type="entry name" value="NAD(P)-binding Rossmann-like Domain"/>
    <property type="match status" value="1"/>
</dbReference>
<keyword evidence="3" id="KW-1185">Reference proteome</keyword>
<evidence type="ECO:0000313" key="2">
    <source>
        <dbReference type="EMBL" id="KAF9142508.1"/>
    </source>
</evidence>
<dbReference type="PRINTS" id="PR00081">
    <property type="entry name" value="GDHRDH"/>
</dbReference>
<comment type="caution">
    <text evidence="2">The sequence shown here is derived from an EMBL/GenBank/DDBJ whole genome shotgun (WGS) entry which is preliminary data.</text>
</comment>
<dbReference type="EMBL" id="JAAAUQ010001134">
    <property type="protein sequence ID" value="KAF9142508.1"/>
    <property type="molecule type" value="Genomic_DNA"/>
</dbReference>
<evidence type="ECO:0000256" key="1">
    <source>
        <dbReference type="ARBA" id="ARBA00022857"/>
    </source>
</evidence>
<dbReference type="InterPro" id="IPR002347">
    <property type="entry name" value="SDR_fam"/>
</dbReference>
<gene>
    <name evidence="2" type="ORF">BG015_000804</name>
</gene>
<organism evidence="2 3">
    <name type="scientific">Linnemannia schmuckeri</name>
    <dbReference type="NCBI Taxonomy" id="64567"/>
    <lineage>
        <taxon>Eukaryota</taxon>
        <taxon>Fungi</taxon>
        <taxon>Fungi incertae sedis</taxon>
        <taxon>Mucoromycota</taxon>
        <taxon>Mortierellomycotina</taxon>
        <taxon>Mortierellomycetes</taxon>
        <taxon>Mortierellales</taxon>
        <taxon>Mortierellaceae</taxon>
        <taxon>Linnemannia</taxon>
    </lineage>
</organism>
<evidence type="ECO:0000313" key="3">
    <source>
        <dbReference type="Proteomes" id="UP000748756"/>
    </source>
</evidence>
<dbReference type="InterPro" id="IPR020904">
    <property type="entry name" value="Sc_DH/Rdtase_CS"/>
</dbReference>
<protein>
    <recommendedName>
        <fullName evidence="4">NAD(P)-binding protein</fullName>
    </recommendedName>
</protein>
<dbReference type="SUPFAM" id="SSF51735">
    <property type="entry name" value="NAD(P)-binding Rossmann-fold domains"/>
    <property type="match status" value="1"/>
</dbReference>
<evidence type="ECO:0008006" key="4">
    <source>
        <dbReference type="Google" id="ProtNLM"/>
    </source>
</evidence>
<dbReference type="GO" id="GO:0008202">
    <property type="term" value="P:steroid metabolic process"/>
    <property type="evidence" value="ECO:0007669"/>
    <property type="project" value="TreeGrafter"/>
</dbReference>
<sequence length="329" mass="36935">MTQDTLTGSKELAVVVTGADSGFGAAIVEDLCQRKGYTIYATCLTREAVERYQSKDSIRLRAIQVDVTNQDEVNRLRAQVEAECPQDVYCVFNNAGVYLGGFFDFSTEESFQKIMDVNYMGVVRISKALVPSLRTYARFRHTFPAVAGQQKLPRARLLTITSVGARSNSSGFGGYSASKHATASLLDTIRVELSPWEIDVSMLEPTCAKTPLAANFKITAEQNWKNADETTQRMYTPLFFDQWVMSTKLFYTQAMPSDCVVEAAVNAIVKPGGASRARVMVGPWMLLWFIWFQEKLPDWLSDHLSRFVVKQQGLWPADPFLLQEDTKEE</sequence>
<dbReference type="GO" id="GO:0016491">
    <property type="term" value="F:oxidoreductase activity"/>
    <property type="evidence" value="ECO:0007669"/>
    <property type="project" value="TreeGrafter"/>
</dbReference>
<accession>A0A9P5RQL0</accession>
<keyword evidence="1" id="KW-0521">NADP</keyword>
<dbReference type="InterPro" id="IPR036291">
    <property type="entry name" value="NAD(P)-bd_dom_sf"/>
</dbReference>
<dbReference type="PANTHER" id="PTHR43313">
    <property type="entry name" value="SHORT-CHAIN DEHYDROGENASE/REDUCTASE FAMILY 9C"/>
    <property type="match status" value="1"/>
</dbReference>